<comment type="caution">
    <text evidence="1">The sequence shown here is derived from an EMBL/GenBank/DDBJ whole genome shotgun (WGS) entry which is preliminary data.</text>
</comment>
<evidence type="ECO:0000313" key="2">
    <source>
        <dbReference type="Proteomes" id="UP000489600"/>
    </source>
</evidence>
<reference evidence="1" key="1">
    <citation type="submission" date="2019-07" db="EMBL/GenBank/DDBJ databases">
        <authorList>
            <person name="Dittberner H."/>
        </authorList>
    </citation>
    <scope>NUCLEOTIDE SEQUENCE [LARGE SCALE GENOMIC DNA]</scope>
</reference>
<dbReference type="AlphaFoldDB" id="A0A565CIB3"/>
<dbReference type="EMBL" id="CABITT030000008">
    <property type="protein sequence ID" value="VVB13304.1"/>
    <property type="molecule type" value="Genomic_DNA"/>
</dbReference>
<sequence>MGGVEEEIVVECYPLRVYTRNDFYMNRPSLSMRGKEFFRHIYHPIEGPHVLVNQTVVQEHTYECNVPLPASAMRSIEHLQQSIAAAEPPVNERIINPQFMHLNETWEEVVHVLSQHVNNTGALTGRDPFMVEAEDAFGTIYLIREENGWRSGDWRQYQPPQDEETNCNICGDDITQAPGDVFLGSIDALTYSTKHAF</sequence>
<accession>A0A565CIB3</accession>
<dbReference type="Proteomes" id="UP000489600">
    <property type="component" value="Unassembled WGS sequence"/>
</dbReference>
<protein>
    <submittedName>
        <fullName evidence="1">Uncharacterized protein</fullName>
    </submittedName>
</protein>
<organism evidence="1 2">
    <name type="scientific">Arabis nemorensis</name>
    <dbReference type="NCBI Taxonomy" id="586526"/>
    <lineage>
        <taxon>Eukaryota</taxon>
        <taxon>Viridiplantae</taxon>
        <taxon>Streptophyta</taxon>
        <taxon>Embryophyta</taxon>
        <taxon>Tracheophyta</taxon>
        <taxon>Spermatophyta</taxon>
        <taxon>Magnoliopsida</taxon>
        <taxon>eudicotyledons</taxon>
        <taxon>Gunneridae</taxon>
        <taxon>Pentapetalae</taxon>
        <taxon>rosids</taxon>
        <taxon>malvids</taxon>
        <taxon>Brassicales</taxon>
        <taxon>Brassicaceae</taxon>
        <taxon>Arabideae</taxon>
        <taxon>Arabis</taxon>
    </lineage>
</organism>
<evidence type="ECO:0000313" key="1">
    <source>
        <dbReference type="EMBL" id="VVB13304.1"/>
    </source>
</evidence>
<proteinExistence type="predicted"/>
<keyword evidence="2" id="KW-1185">Reference proteome</keyword>
<dbReference type="OrthoDB" id="8062037at2759"/>
<name>A0A565CIB3_9BRAS</name>
<gene>
    <name evidence="1" type="ORF">ANE_LOCUS23748</name>
</gene>